<dbReference type="Pfam" id="PF00440">
    <property type="entry name" value="TetR_N"/>
    <property type="match status" value="1"/>
</dbReference>
<accession>A0A1A0REG2</accession>
<name>A0A1A0REG2_MYCPR</name>
<organism evidence="4 5">
    <name type="scientific">Mycolicibacterium peregrinum</name>
    <name type="common">Mycobacterium peregrinum</name>
    <dbReference type="NCBI Taxonomy" id="43304"/>
    <lineage>
        <taxon>Bacteria</taxon>
        <taxon>Bacillati</taxon>
        <taxon>Actinomycetota</taxon>
        <taxon>Actinomycetes</taxon>
        <taxon>Mycobacteriales</taxon>
        <taxon>Mycobacteriaceae</taxon>
        <taxon>Mycolicibacterium</taxon>
    </lineage>
</organism>
<dbReference type="RefSeq" id="WP_064930993.1">
    <property type="nucleotide sequence ID" value="NZ_LZSO01000012.1"/>
</dbReference>
<dbReference type="EMBL" id="LZSO01000012">
    <property type="protein sequence ID" value="OBB32498.1"/>
    <property type="molecule type" value="Genomic_DNA"/>
</dbReference>
<comment type="caution">
    <text evidence="4">The sequence shown here is derived from an EMBL/GenBank/DDBJ whole genome shotgun (WGS) entry which is preliminary data.</text>
</comment>
<dbReference type="Gene3D" id="1.10.357.10">
    <property type="entry name" value="Tetracycline Repressor, domain 2"/>
    <property type="match status" value="1"/>
</dbReference>
<dbReference type="SUPFAM" id="SSF46689">
    <property type="entry name" value="Homeodomain-like"/>
    <property type="match status" value="1"/>
</dbReference>
<evidence type="ECO:0000313" key="4">
    <source>
        <dbReference type="EMBL" id="OBB32498.1"/>
    </source>
</evidence>
<sequence length="190" mass="20112">MARTADPAKREELLKGVVRYLEEHGIGEMSLAPMAEALGTSKRMLLYYFGDRAELLAQALDASRPELGEMFAGVTSPAEFVDAASTLWRELTHGGERRNVRLLLQVLSLAITDPQTYGGSARNAVETMIGPIAQALTAIGYGADDARARATLVVSGLRGLCQDGLVTEDRSRVDAAAALLIGAAVAAPIS</sequence>
<dbReference type="OrthoDB" id="5177743at2"/>
<dbReference type="AlphaFoldDB" id="A0A1A0REG2"/>
<keyword evidence="1 2" id="KW-0238">DNA-binding</keyword>
<dbReference type="STRING" id="43304.GCA_001403655_03937"/>
<proteinExistence type="predicted"/>
<feature type="DNA-binding region" description="H-T-H motif" evidence="2">
    <location>
        <begin position="30"/>
        <end position="49"/>
    </location>
</feature>
<dbReference type="InterPro" id="IPR009057">
    <property type="entry name" value="Homeodomain-like_sf"/>
</dbReference>
<dbReference type="InterPro" id="IPR001647">
    <property type="entry name" value="HTH_TetR"/>
</dbReference>
<protein>
    <recommendedName>
        <fullName evidence="3">HTH tetR-type domain-containing protein</fullName>
    </recommendedName>
</protein>
<dbReference type="PROSITE" id="PS50977">
    <property type="entry name" value="HTH_TETR_2"/>
    <property type="match status" value="1"/>
</dbReference>
<evidence type="ECO:0000313" key="5">
    <source>
        <dbReference type="Proteomes" id="UP000093902"/>
    </source>
</evidence>
<dbReference type="Proteomes" id="UP000093902">
    <property type="component" value="Unassembled WGS sequence"/>
</dbReference>
<evidence type="ECO:0000256" key="1">
    <source>
        <dbReference type="ARBA" id="ARBA00023125"/>
    </source>
</evidence>
<evidence type="ECO:0000256" key="2">
    <source>
        <dbReference type="PROSITE-ProRule" id="PRU00335"/>
    </source>
</evidence>
<feature type="domain" description="HTH tetR-type" evidence="3">
    <location>
        <begin position="7"/>
        <end position="67"/>
    </location>
</feature>
<gene>
    <name evidence="4" type="ORF">A5792_02020</name>
</gene>
<evidence type="ECO:0000259" key="3">
    <source>
        <dbReference type="PROSITE" id="PS50977"/>
    </source>
</evidence>
<dbReference type="GO" id="GO:0003677">
    <property type="term" value="F:DNA binding"/>
    <property type="evidence" value="ECO:0007669"/>
    <property type="project" value="UniProtKB-UniRule"/>
</dbReference>
<reference evidence="5" key="1">
    <citation type="submission" date="2016-06" db="EMBL/GenBank/DDBJ databases">
        <authorList>
            <person name="Sutton G."/>
            <person name="Brinkac L."/>
            <person name="Sanka R."/>
            <person name="Adams M."/>
            <person name="Lau E."/>
            <person name="Mehaffy C."/>
            <person name="Tameris M."/>
            <person name="Hatherill M."/>
            <person name="Hanekom W."/>
            <person name="Mahomed H."/>
            <person name="Mcshane H."/>
        </authorList>
    </citation>
    <scope>NUCLEOTIDE SEQUENCE [LARGE SCALE GENOMIC DNA]</scope>
    <source>
        <strain evidence="5">852002-51209_SCH5440388</strain>
    </source>
</reference>